<accession>A0A8W8LV23</accession>
<dbReference type="OrthoDB" id="6143127at2759"/>
<evidence type="ECO:0000256" key="1">
    <source>
        <dbReference type="SAM" id="Phobius"/>
    </source>
</evidence>
<dbReference type="Proteomes" id="UP000005408">
    <property type="component" value="Unassembled WGS sequence"/>
</dbReference>
<feature type="transmembrane region" description="Helical" evidence="1">
    <location>
        <begin position="174"/>
        <end position="198"/>
    </location>
</feature>
<reference evidence="2" key="1">
    <citation type="submission" date="2022-08" db="UniProtKB">
        <authorList>
            <consortium name="EnsemblMetazoa"/>
        </authorList>
    </citation>
    <scope>IDENTIFICATION</scope>
    <source>
        <strain evidence="2">05x7-T-G4-1.051#20</strain>
    </source>
</reference>
<organism evidence="2 3">
    <name type="scientific">Magallana gigas</name>
    <name type="common">Pacific oyster</name>
    <name type="synonym">Crassostrea gigas</name>
    <dbReference type="NCBI Taxonomy" id="29159"/>
    <lineage>
        <taxon>Eukaryota</taxon>
        <taxon>Metazoa</taxon>
        <taxon>Spiralia</taxon>
        <taxon>Lophotrochozoa</taxon>
        <taxon>Mollusca</taxon>
        <taxon>Bivalvia</taxon>
        <taxon>Autobranchia</taxon>
        <taxon>Pteriomorphia</taxon>
        <taxon>Ostreida</taxon>
        <taxon>Ostreoidea</taxon>
        <taxon>Ostreidae</taxon>
        <taxon>Magallana</taxon>
    </lineage>
</organism>
<dbReference type="EnsemblMetazoa" id="G29853.3">
    <property type="protein sequence ID" value="G29853.3:cds"/>
    <property type="gene ID" value="G29853"/>
</dbReference>
<dbReference type="EnsemblMetazoa" id="G29853.2">
    <property type="protein sequence ID" value="G29853.2:cds"/>
    <property type="gene ID" value="G29853"/>
</dbReference>
<dbReference type="EnsemblMetazoa" id="G29853.1">
    <property type="protein sequence ID" value="G29853.1:cds"/>
    <property type="gene ID" value="G29853"/>
</dbReference>
<keyword evidence="3" id="KW-1185">Reference proteome</keyword>
<evidence type="ECO:0000313" key="3">
    <source>
        <dbReference type="Proteomes" id="UP000005408"/>
    </source>
</evidence>
<dbReference type="OMA" id="YRICISP"/>
<keyword evidence="1" id="KW-0472">Membrane</keyword>
<keyword evidence="1" id="KW-0812">Transmembrane</keyword>
<keyword evidence="1" id="KW-1133">Transmembrane helix</keyword>
<proteinExistence type="predicted"/>
<sequence length="209" mass="23882">MIRKDDRPSSRLCVFCVAFICSLQWISVDSQTIYRLGTDCGTTSTITEKSNTQIEFDGRYDGDKVTSGDLNYQQCDRIIFQTKNYDEPDARYNICISPIYFNDRECAVTLDFKNSLFASPLKSFDCQNRMDFKFCVPNGEKLYVFLNLSEGKSFALTTFLFRIVAERTDKPTPVLAIVLGVLGGVLLVVIAAIIFIVYRRRNKQRHLVT</sequence>
<name>A0A8W8LV23_MAGGI</name>
<protein>
    <submittedName>
        <fullName evidence="2">Uncharacterized protein</fullName>
    </submittedName>
</protein>
<dbReference type="AlphaFoldDB" id="A0A8W8LV23"/>
<evidence type="ECO:0000313" key="2">
    <source>
        <dbReference type="EnsemblMetazoa" id="G29853.3:cds"/>
    </source>
</evidence>